<dbReference type="AlphaFoldDB" id="A0A653L632"/>
<dbReference type="Proteomes" id="UP000439123">
    <property type="component" value="Unassembled WGS sequence"/>
</dbReference>
<organism evidence="1 2">
    <name type="scientific">Aeromonas veronii</name>
    <dbReference type="NCBI Taxonomy" id="654"/>
    <lineage>
        <taxon>Bacteria</taxon>
        <taxon>Pseudomonadati</taxon>
        <taxon>Pseudomonadota</taxon>
        <taxon>Gammaproteobacteria</taxon>
        <taxon>Aeromonadales</taxon>
        <taxon>Aeromonadaceae</taxon>
        <taxon>Aeromonas</taxon>
    </lineage>
</organism>
<evidence type="ECO:0000313" key="1">
    <source>
        <dbReference type="EMBL" id="VXA86918.1"/>
    </source>
</evidence>
<name>A0A653L632_AERVE</name>
<dbReference type="EMBL" id="CABWLC010000017">
    <property type="protein sequence ID" value="VXA86918.1"/>
    <property type="molecule type" value="Genomic_DNA"/>
</dbReference>
<evidence type="ECO:0000313" key="2">
    <source>
        <dbReference type="Proteomes" id="UP000439123"/>
    </source>
</evidence>
<proteinExistence type="predicted"/>
<accession>A0A653L632</accession>
<sequence length="94" mass="10652">MEENREAAEEADQQEGKELHLLDFAIADPAIGELQTGDHHQGAGSHVDVVELVDREENDKWNKFNKLLHVWRLVLKDGLQISPSLPAWRTTANE</sequence>
<protein>
    <submittedName>
        <fullName evidence="1">Uncharacterized protein</fullName>
    </submittedName>
</protein>
<gene>
    <name evidence="1" type="ORF">AERO8C_40005</name>
</gene>
<reference evidence="1 2" key="1">
    <citation type="submission" date="2019-10" db="EMBL/GenBank/DDBJ databases">
        <authorList>
            <person name="Karimi E."/>
        </authorList>
    </citation>
    <scope>NUCLEOTIDE SEQUENCE [LARGE SCALE GENOMIC DNA]</scope>
    <source>
        <strain evidence="1">Aeromonas sp. 8C</strain>
    </source>
</reference>